<organism evidence="7 8">
    <name type="scientific">Rhodamnia argentea</name>
    <dbReference type="NCBI Taxonomy" id="178133"/>
    <lineage>
        <taxon>Eukaryota</taxon>
        <taxon>Viridiplantae</taxon>
        <taxon>Streptophyta</taxon>
        <taxon>Embryophyta</taxon>
        <taxon>Tracheophyta</taxon>
        <taxon>Spermatophyta</taxon>
        <taxon>Magnoliopsida</taxon>
        <taxon>eudicotyledons</taxon>
        <taxon>Gunneridae</taxon>
        <taxon>Pentapetalae</taxon>
        <taxon>rosids</taxon>
        <taxon>malvids</taxon>
        <taxon>Myrtales</taxon>
        <taxon>Myrtaceae</taxon>
        <taxon>Myrtoideae</taxon>
        <taxon>Myrteae</taxon>
        <taxon>Australasian group</taxon>
        <taxon>Rhodamnia</taxon>
    </lineage>
</organism>
<dbReference type="SUPFAM" id="SSF53335">
    <property type="entry name" value="S-adenosyl-L-methionine-dependent methyltransferases"/>
    <property type="match status" value="1"/>
</dbReference>
<dbReference type="CDD" id="cd02440">
    <property type="entry name" value="AdoMet_MTases"/>
    <property type="match status" value="1"/>
</dbReference>
<evidence type="ECO:0000256" key="3">
    <source>
        <dbReference type="ARBA" id="ARBA00022679"/>
    </source>
</evidence>
<comment type="similarity">
    <text evidence="6">Belongs to the class I-like SAM-binding methyltransferase superfamily. Cation-dependent O-methyltransferase family.</text>
</comment>
<dbReference type="GeneID" id="115727354"/>
<keyword evidence="5" id="KW-0479">Metal-binding</keyword>
<accession>A0A8B8MTP1</accession>
<name>A0A8B8MTP1_9MYRT</name>
<dbReference type="PROSITE" id="PS51682">
    <property type="entry name" value="SAM_OMT_I"/>
    <property type="match status" value="1"/>
</dbReference>
<reference evidence="8" key="1">
    <citation type="submission" date="2025-08" db="UniProtKB">
        <authorList>
            <consortium name="RefSeq"/>
        </authorList>
    </citation>
    <scope>IDENTIFICATION</scope>
    <source>
        <tissue evidence="8">Leaf</tissue>
    </source>
</reference>
<dbReference type="RefSeq" id="XP_030513429.1">
    <property type="nucleotide sequence ID" value="XM_030657569.2"/>
</dbReference>
<evidence type="ECO:0000313" key="8">
    <source>
        <dbReference type="RefSeq" id="XP_030513429.1"/>
    </source>
</evidence>
<proteinExistence type="inferred from homology"/>
<dbReference type="OrthoDB" id="10251242at2759"/>
<evidence type="ECO:0000313" key="7">
    <source>
        <dbReference type="Proteomes" id="UP000827889"/>
    </source>
</evidence>
<dbReference type="GO" id="GO:0046872">
    <property type="term" value="F:metal ion binding"/>
    <property type="evidence" value="ECO:0007669"/>
    <property type="project" value="UniProtKB-KW"/>
</dbReference>
<keyword evidence="4" id="KW-0949">S-adenosyl-L-methionine</keyword>
<dbReference type="PANTHER" id="PTHR10509">
    <property type="entry name" value="O-METHYLTRANSFERASE-RELATED"/>
    <property type="match status" value="1"/>
</dbReference>
<dbReference type="Gene3D" id="3.40.50.150">
    <property type="entry name" value="Vaccinia Virus protein VP39"/>
    <property type="match status" value="1"/>
</dbReference>
<dbReference type="InterPro" id="IPR002935">
    <property type="entry name" value="SAM_O-MeTrfase"/>
</dbReference>
<dbReference type="AlphaFoldDB" id="A0A8B8MTP1"/>
<keyword evidence="3" id="KW-0808">Transferase</keyword>
<dbReference type="InterPro" id="IPR029063">
    <property type="entry name" value="SAM-dependent_MTases_sf"/>
</dbReference>
<dbReference type="GO" id="GO:0032259">
    <property type="term" value="P:methylation"/>
    <property type="evidence" value="ECO:0007669"/>
    <property type="project" value="UniProtKB-KW"/>
</dbReference>
<comment type="cofactor">
    <cofactor evidence="1">
        <name>a divalent metal cation</name>
        <dbReference type="ChEBI" id="CHEBI:60240"/>
    </cofactor>
</comment>
<protein>
    <submittedName>
        <fullName evidence="8">Caffeoyl-CoA O-methyltransferase At1g67980</fullName>
    </submittedName>
</protein>
<dbReference type="GO" id="GO:0008171">
    <property type="term" value="F:O-methyltransferase activity"/>
    <property type="evidence" value="ECO:0007669"/>
    <property type="project" value="InterPro"/>
</dbReference>
<evidence type="ECO:0000256" key="5">
    <source>
        <dbReference type="ARBA" id="ARBA00022723"/>
    </source>
</evidence>
<evidence type="ECO:0000256" key="4">
    <source>
        <dbReference type="ARBA" id="ARBA00022691"/>
    </source>
</evidence>
<gene>
    <name evidence="8" type="primary">LOC115727354</name>
</gene>
<sequence>MAESVTKTLLHSEALQQYILDTSVLPREHGLLKQLRTATLEKYGHLCELSVPGDEGMFLSMLLKMINAKRTLEIGVFTGYSLLTTALALPDDGKVTAIDLDREAYEVGLPFIEKAGVADKINFIQSDALSVLDQMLGQKEFDFVFVDADKADYRGYHERVMRLLRIGGVVAYDNTLWYGSVAKGHEELPEFLRSRAMEDVSSYFYNGHAAIVDFNEFLASDPRVDISQVPIGDGVTLCRRLQ</sequence>
<dbReference type="GO" id="GO:0008757">
    <property type="term" value="F:S-adenosylmethionine-dependent methyltransferase activity"/>
    <property type="evidence" value="ECO:0007669"/>
    <property type="project" value="TreeGrafter"/>
</dbReference>
<evidence type="ECO:0000256" key="1">
    <source>
        <dbReference type="ARBA" id="ARBA00001968"/>
    </source>
</evidence>
<keyword evidence="7" id="KW-1185">Reference proteome</keyword>
<dbReference type="Pfam" id="PF01596">
    <property type="entry name" value="Methyltransf_3"/>
    <property type="match status" value="1"/>
</dbReference>
<dbReference type="PANTHER" id="PTHR10509:SF34">
    <property type="entry name" value="TAPETUM-SPECIFIC METHYLTRANSFERASE 1"/>
    <property type="match status" value="1"/>
</dbReference>
<evidence type="ECO:0000256" key="6">
    <source>
        <dbReference type="ARBA" id="ARBA00023453"/>
    </source>
</evidence>
<evidence type="ECO:0000256" key="2">
    <source>
        <dbReference type="ARBA" id="ARBA00022603"/>
    </source>
</evidence>
<dbReference type="Proteomes" id="UP000827889">
    <property type="component" value="Chromosome 6"/>
</dbReference>
<keyword evidence="2" id="KW-0489">Methyltransferase</keyword>
<dbReference type="KEGG" id="rarg:115727354"/>
<dbReference type="InterPro" id="IPR050362">
    <property type="entry name" value="Cation-dep_OMT"/>
</dbReference>